<feature type="domain" description="AMP-dependent synthetase/ligase" evidence="8">
    <location>
        <begin position="41"/>
        <end position="395"/>
    </location>
</feature>
<keyword evidence="5" id="KW-0067">ATP-binding</keyword>
<dbReference type="GO" id="GO:0050563">
    <property type="term" value="F:trans-feruloyl-CoA synthase activity"/>
    <property type="evidence" value="ECO:0007669"/>
    <property type="project" value="UniProtKB-ARBA"/>
</dbReference>
<dbReference type="GO" id="GO:0005777">
    <property type="term" value="C:peroxisome"/>
    <property type="evidence" value="ECO:0007669"/>
    <property type="project" value="TreeGrafter"/>
</dbReference>
<reference evidence="10 11" key="1">
    <citation type="journal article" date="2013" name="BMC Genomics">
        <title>The miniature genome of a carnivorous plant Genlisea aurea contains a low number of genes and short non-coding sequences.</title>
        <authorList>
            <person name="Leushkin E.V."/>
            <person name="Sutormin R.A."/>
            <person name="Nabieva E.R."/>
            <person name="Penin A.A."/>
            <person name="Kondrashov A.S."/>
            <person name="Logacheva M.D."/>
        </authorList>
    </citation>
    <scope>NUCLEOTIDE SEQUENCE [LARGE SCALE GENOMIC DNA]</scope>
</reference>
<dbReference type="InterPro" id="IPR045851">
    <property type="entry name" value="AMP-bd_C_sf"/>
</dbReference>
<dbReference type="CDD" id="cd05904">
    <property type="entry name" value="4CL"/>
    <property type="match status" value="1"/>
</dbReference>
<dbReference type="PANTHER" id="PTHR24096">
    <property type="entry name" value="LONG-CHAIN-FATTY-ACID--COA LIGASE"/>
    <property type="match status" value="1"/>
</dbReference>
<feature type="transmembrane region" description="Helical" evidence="7">
    <location>
        <begin position="232"/>
        <end position="254"/>
    </location>
</feature>
<accession>S8DBC5</accession>
<keyword evidence="7" id="KW-0472">Membrane</keyword>
<dbReference type="InterPro" id="IPR020845">
    <property type="entry name" value="AMP-binding_CS"/>
</dbReference>
<dbReference type="PROSITE" id="PS00455">
    <property type="entry name" value="AMP_BINDING"/>
    <property type="match status" value="1"/>
</dbReference>
<gene>
    <name evidence="10" type="ORF">M569_14786</name>
</gene>
<proteinExistence type="inferred from homology"/>
<evidence type="ECO:0000256" key="6">
    <source>
        <dbReference type="ARBA" id="ARBA00023051"/>
    </source>
</evidence>
<evidence type="ECO:0000256" key="5">
    <source>
        <dbReference type="ARBA" id="ARBA00022840"/>
    </source>
</evidence>
<keyword evidence="6" id="KW-0587">Phenylpropanoid metabolism</keyword>
<dbReference type="InterPro" id="IPR042099">
    <property type="entry name" value="ANL_N_sf"/>
</dbReference>
<dbReference type="SUPFAM" id="SSF56801">
    <property type="entry name" value="Acetyl-CoA synthetase-like"/>
    <property type="match status" value="1"/>
</dbReference>
<organism evidence="10 11">
    <name type="scientific">Genlisea aurea</name>
    <dbReference type="NCBI Taxonomy" id="192259"/>
    <lineage>
        <taxon>Eukaryota</taxon>
        <taxon>Viridiplantae</taxon>
        <taxon>Streptophyta</taxon>
        <taxon>Embryophyta</taxon>
        <taxon>Tracheophyta</taxon>
        <taxon>Spermatophyta</taxon>
        <taxon>Magnoliopsida</taxon>
        <taxon>eudicotyledons</taxon>
        <taxon>Gunneridae</taxon>
        <taxon>Pentapetalae</taxon>
        <taxon>asterids</taxon>
        <taxon>lamiids</taxon>
        <taxon>Lamiales</taxon>
        <taxon>Lentibulariaceae</taxon>
        <taxon>Genlisea</taxon>
    </lineage>
</organism>
<dbReference type="GO" id="GO:0005524">
    <property type="term" value="F:ATP binding"/>
    <property type="evidence" value="ECO:0007669"/>
    <property type="project" value="UniProtKB-KW"/>
</dbReference>
<feature type="non-terminal residue" evidence="10">
    <location>
        <position position="1"/>
    </location>
</feature>
<dbReference type="GO" id="GO:0009698">
    <property type="term" value="P:phenylpropanoid metabolic process"/>
    <property type="evidence" value="ECO:0007669"/>
    <property type="project" value="UniProtKB-KW"/>
</dbReference>
<keyword evidence="3" id="KW-0436">Ligase</keyword>
<keyword evidence="7" id="KW-0812">Transmembrane</keyword>
<dbReference type="InterPro" id="IPR000873">
    <property type="entry name" value="AMP-dep_synth/lig_dom"/>
</dbReference>
<evidence type="ECO:0000259" key="9">
    <source>
        <dbReference type="Pfam" id="PF13193"/>
    </source>
</evidence>
<dbReference type="InterPro" id="IPR025110">
    <property type="entry name" value="AMP-bd_C"/>
</dbReference>
<dbReference type="Pfam" id="PF00501">
    <property type="entry name" value="AMP-binding"/>
    <property type="match status" value="1"/>
</dbReference>
<dbReference type="Pfam" id="PF13193">
    <property type="entry name" value="AMP-binding_C"/>
    <property type="match status" value="1"/>
</dbReference>
<dbReference type="GO" id="GO:0106286">
    <property type="term" value="F:(E)-caffeate-CoA ligase activity"/>
    <property type="evidence" value="ECO:0007669"/>
    <property type="project" value="UniProtKB-ARBA"/>
</dbReference>
<evidence type="ECO:0000256" key="7">
    <source>
        <dbReference type="SAM" id="Phobius"/>
    </source>
</evidence>
<dbReference type="OrthoDB" id="10253869at2759"/>
<keyword evidence="4" id="KW-0547">Nucleotide-binding</keyword>
<feature type="non-terminal residue" evidence="10">
    <location>
        <position position="534"/>
    </location>
</feature>
<evidence type="ECO:0000259" key="8">
    <source>
        <dbReference type="Pfam" id="PF00501"/>
    </source>
</evidence>
<evidence type="ECO:0000313" key="11">
    <source>
        <dbReference type="Proteomes" id="UP000015453"/>
    </source>
</evidence>
<dbReference type="AlphaFoldDB" id="S8DBC5"/>
<comment type="caution">
    <text evidence="10">The sequence shown here is derived from an EMBL/GenBank/DDBJ whole genome shotgun (WGS) entry which is preliminary data.</text>
</comment>
<keyword evidence="7" id="KW-1133">Transmembrane helix</keyword>
<dbReference type="Gene3D" id="3.40.50.12780">
    <property type="entry name" value="N-terminal domain of ligase-like"/>
    <property type="match status" value="1"/>
</dbReference>
<feature type="domain" description="AMP-binding enzyme C-terminal" evidence="9">
    <location>
        <begin position="446"/>
        <end position="521"/>
    </location>
</feature>
<dbReference type="FunFam" id="3.30.300.30:FF:000007">
    <property type="entry name" value="4-coumarate--CoA ligase 2"/>
    <property type="match status" value="1"/>
</dbReference>
<evidence type="ECO:0000256" key="1">
    <source>
        <dbReference type="ARBA" id="ARBA00004930"/>
    </source>
</evidence>
<dbReference type="PANTHER" id="PTHR24096:SF413">
    <property type="entry name" value="PEROXISOMAL OPC-8:0-COA LIGASE 1"/>
    <property type="match status" value="1"/>
</dbReference>
<dbReference type="FunFam" id="3.40.50.12780:FF:000003">
    <property type="entry name" value="Long-chain-fatty-acid--CoA ligase FadD"/>
    <property type="match status" value="1"/>
</dbReference>
<keyword evidence="11" id="KW-1185">Reference proteome</keyword>
<dbReference type="Gene3D" id="3.30.300.30">
    <property type="match status" value="1"/>
</dbReference>
<name>S8DBC5_9LAMI</name>
<dbReference type="UniPathway" id="UPA00372">
    <property type="reaction ID" value="UER00547"/>
</dbReference>
<dbReference type="EMBL" id="AUSU01007891">
    <property type="protein sequence ID" value="EPS60018.1"/>
    <property type="molecule type" value="Genomic_DNA"/>
</dbReference>
<sequence>IDPRSGFCKGNSTFYSKRKPLALPSTDSIDVTTFISSSPHRGEVAFIEASTGRRLTFAQLWKAVDAVAGCLSAEYGLRKGDVVLILSPNSIYFPVVCLAVMSLGAVVTTTNPINTAGEISRQISDSKPVIAFATPDLVPKIAESNLPVVLLCPNSASGAIASIEDLMGREPMKIRVKEAINVQDTATMLYSSGTTGVSKGVVSSHRNLISMVQTISSRYNSDQIFICTIPMFHVYGLACFAAALLATGATVVILEKYDLEPMVRAVEKFSATHLPIVPPILINLINNADVIRRKYDLSSLTTVLCGGAPLSKEVVEGFMAKYPNASILQGYGLTESTAIGTSVETTEESKKYGSAGLLASSIDARIVNPDTGDALPVNQTGELWLRGANIMKGYFGNEEASASALNPEGWLKTGDLCYFDDDGFLFVVGRLKELIKYKAYQVAPTELEALLMTHPEIAEAAVLPFPDEEAGEVPMACVVLKPGSELSAEAVMGFISDQVAPYKRIRLVEFVEFIPKTPSGKILRKDLIKIIVSR</sequence>
<evidence type="ECO:0000256" key="4">
    <source>
        <dbReference type="ARBA" id="ARBA00022741"/>
    </source>
</evidence>
<evidence type="ECO:0000256" key="2">
    <source>
        <dbReference type="ARBA" id="ARBA00006432"/>
    </source>
</evidence>
<evidence type="ECO:0000313" key="10">
    <source>
        <dbReference type="EMBL" id="EPS60018.1"/>
    </source>
</evidence>
<comment type="pathway">
    <text evidence="1">Phytoalexin biosynthesis; 3,4',5-trihydroxystilbene biosynthesis; 3,4',5-trihydroxystilbene from trans-4-coumarate: step 1/2.</text>
</comment>
<dbReference type="Proteomes" id="UP000015453">
    <property type="component" value="Unassembled WGS sequence"/>
</dbReference>
<comment type="similarity">
    <text evidence="2">Belongs to the ATP-dependent AMP-binding enzyme family.</text>
</comment>
<evidence type="ECO:0000256" key="3">
    <source>
        <dbReference type="ARBA" id="ARBA00022598"/>
    </source>
</evidence>
<protein>
    <submittedName>
        <fullName evidence="10">Uncharacterized protein</fullName>
    </submittedName>
</protein>